<accession>A0A2D0NJ07</accession>
<organism evidence="2 3">
    <name type="scientific">Flavilitoribacter nigricans (strain ATCC 23147 / DSM 23189 / NBRC 102662 / NCIMB 1420 / SS-2)</name>
    <name type="common">Lewinella nigricans</name>
    <dbReference type="NCBI Taxonomy" id="1122177"/>
    <lineage>
        <taxon>Bacteria</taxon>
        <taxon>Pseudomonadati</taxon>
        <taxon>Bacteroidota</taxon>
        <taxon>Saprospiria</taxon>
        <taxon>Saprospirales</taxon>
        <taxon>Lewinellaceae</taxon>
        <taxon>Flavilitoribacter</taxon>
    </lineage>
</organism>
<dbReference type="SUPFAM" id="SSF51735">
    <property type="entry name" value="NAD(P)-binding Rossmann-fold domains"/>
    <property type="match status" value="1"/>
</dbReference>
<name>A0A2D0NJ07_FLAN2</name>
<dbReference type="RefSeq" id="WP_099148076.1">
    <property type="nucleotide sequence ID" value="NZ_PDUD01000001.1"/>
</dbReference>
<dbReference type="InterPro" id="IPR016040">
    <property type="entry name" value="NAD(P)-bd_dom"/>
</dbReference>
<keyword evidence="3" id="KW-1185">Reference proteome</keyword>
<dbReference type="Pfam" id="PF13460">
    <property type="entry name" value="NAD_binding_10"/>
    <property type="match status" value="1"/>
</dbReference>
<dbReference type="PANTHER" id="PTHR14097">
    <property type="entry name" value="OXIDOREDUCTASE HTATIP2"/>
    <property type="match status" value="1"/>
</dbReference>
<dbReference type="OrthoDB" id="9798632at2"/>
<dbReference type="AlphaFoldDB" id="A0A2D0NJ07"/>
<dbReference type="PANTHER" id="PTHR14097:SF7">
    <property type="entry name" value="OXIDOREDUCTASE HTATIP2"/>
    <property type="match status" value="1"/>
</dbReference>
<reference evidence="2 3" key="1">
    <citation type="submission" date="2017-10" db="EMBL/GenBank/DDBJ databases">
        <title>The draft genome sequence of Lewinella nigricans NBRC 102662.</title>
        <authorList>
            <person name="Wang K."/>
        </authorList>
    </citation>
    <scope>NUCLEOTIDE SEQUENCE [LARGE SCALE GENOMIC DNA]</scope>
    <source>
        <strain evidence="2 3">NBRC 102662</strain>
    </source>
</reference>
<sequence>MEITKGKKTALIFGASGLVGGFCLDFLLEHAAYRQVIAFVRTPLEKEHERLRQIKVDFDRPETFADQIKGDDIFLCIGTTMAKAGSRKAFYRVDYTYNFEAAKAAAKNGVNQLFLVSAVGADKDSIFYYSEVKGELEEAVKELPFWAIHIFQPSVLLGERNENRWGEEIAGKLGRVIDRLTGGLLTKYRPVEAEVVAQAMVNAAQQLSKGVHVYPSHYLQELANQENNLLPK</sequence>
<evidence type="ECO:0000259" key="1">
    <source>
        <dbReference type="Pfam" id="PF13460"/>
    </source>
</evidence>
<evidence type="ECO:0000313" key="3">
    <source>
        <dbReference type="Proteomes" id="UP000223913"/>
    </source>
</evidence>
<proteinExistence type="predicted"/>
<dbReference type="InterPro" id="IPR036291">
    <property type="entry name" value="NAD(P)-bd_dom_sf"/>
</dbReference>
<evidence type="ECO:0000313" key="2">
    <source>
        <dbReference type="EMBL" id="PHN08484.1"/>
    </source>
</evidence>
<comment type="caution">
    <text evidence="2">The sequence shown here is derived from an EMBL/GenBank/DDBJ whole genome shotgun (WGS) entry which is preliminary data.</text>
</comment>
<dbReference type="Proteomes" id="UP000223913">
    <property type="component" value="Unassembled WGS sequence"/>
</dbReference>
<feature type="domain" description="NAD(P)-binding" evidence="1">
    <location>
        <begin position="14"/>
        <end position="124"/>
    </location>
</feature>
<protein>
    <submittedName>
        <fullName evidence="2">Oxidoreductase</fullName>
    </submittedName>
</protein>
<dbReference type="EMBL" id="PDUD01000001">
    <property type="protein sequence ID" value="PHN08484.1"/>
    <property type="molecule type" value="Genomic_DNA"/>
</dbReference>
<dbReference type="Gene3D" id="3.40.50.720">
    <property type="entry name" value="NAD(P)-binding Rossmann-like Domain"/>
    <property type="match status" value="1"/>
</dbReference>
<gene>
    <name evidence="2" type="ORF">CRP01_00810</name>
</gene>